<accession>A0A9X2FNU1</accession>
<dbReference type="InterPro" id="IPR017853">
    <property type="entry name" value="GH"/>
</dbReference>
<comment type="caution">
    <text evidence="4">The sequence shown here is derived from an EMBL/GenBank/DDBJ whole genome shotgun (WGS) entry which is preliminary data.</text>
</comment>
<dbReference type="EMBL" id="JAIULA010000020">
    <property type="protein sequence ID" value="MCP0887586.1"/>
    <property type="molecule type" value="Genomic_DNA"/>
</dbReference>
<dbReference type="GO" id="GO:0004553">
    <property type="term" value="F:hydrolase activity, hydrolyzing O-glycosyl compounds"/>
    <property type="evidence" value="ECO:0007669"/>
    <property type="project" value="InterPro"/>
</dbReference>
<dbReference type="Gene3D" id="3.20.20.80">
    <property type="entry name" value="Glycosidases"/>
    <property type="match status" value="1"/>
</dbReference>
<feature type="domain" description="Glycosyl hydrolase family 13 catalytic" evidence="3">
    <location>
        <begin position="155"/>
        <end position="521"/>
    </location>
</feature>
<dbReference type="InterPro" id="IPR013783">
    <property type="entry name" value="Ig-like_fold"/>
</dbReference>
<dbReference type="Pfam" id="PF00128">
    <property type="entry name" value="Alpha-amylase"/>
    <property type="match status" value="1"/>
</dbReference>
<dbReference type="Gene3D" id="2.60.40.10">
    <property type="entry name" value="Immunoglobulins"/>
    <property type="match status" value="1"/>
</dbReference>
<dbReference type="Pfam" id="PF02903">
    <property type="entry name" value="Alpha-amylase_N"/>
    <property type="match status" value="1"/>
</dbReference>
<protein>
    <submittedName>
        <fullName evidence="4">Glycoside hydrolase family 13 protein</fullName>
    </submittedName>
</protein>
<evidence type="ECO:0000313" key="4">
    <source>
        <dbReference type="EMBL" id="MCP0887586.1"/>
    </source>
</evidence>
<dbReference type="PANTHER" id="PTHR10357">
    <property type="entry name" value="ALPHA-AMYLASE FAMILY MEMBER"/>
    <property type="match status" value="1"/>
</dbReference>
<dbReference type="PANTHER" id="PTHR10357:SF210">
    <property type="entry name" value="MALTODEXTRIN GLUCOSIDASE"/>
    <property type="match status" value="1"/>
</dbReference>
<evidence type="ECO:0000259" key="3">
    <source>
        <dbReference type="SMART" id="SM00642"/>
    </source>
</evidence>
<keyword evidence="2" id="KW-0326">Glycosidase</keyword>
<dbReference type="InterPro" id="IPR045857">
    <property type="entry name" value="O16G_dom_2"/>
</dbReference>
<dbReference type="InterPro" id="IPR006047">
    <property type="entry name" value="GH13_cat_dom"/>
</dbReference>
<dbReference type="CDD" id="cd02857">
    <property type="entry name" value="E_set_CDase_PDE_N"/>
    <property type="match status" value="1"/>
</dbReference>
<dbReference type="SUPFAM" id="SSF81296">
    <property type="entry name" value="E set domains"/>
    <property type="match status" value="1"/>
</dbReference>
<proteinExistence type="predicted"/>
<keyword evidence="1 4" id="KW-0378">Hydrolase</keyword>
<dbReference type="Gene3D" id="3.90.400.10">
    <property type="entry name" value="Oligo-1,6-glucosidase, Domain 2"/>
    <property type="match status" value="1"/>
</dbReference>
<dbReference type="SMART" id="SM00642">
    <property type="entry name" value="Aamy"/>
    <property type="match status" value="1"/>
</dbReference>
<dbReference type="Proteomes" id="UP001139006">
    <property type="component" value="Unassembled WGS sequence"/>
</dbReference>
<dbReference type="AlphaFoldDB" id="A0A9X2FNU1"/>
<gene>
    <name evidence="4" type="ORF">LB941_09605</name>
</gene>
<evidence type="ECO:0000313" key="5">
    <source>
        <dbReference type="Proteomes" id="UP001139006"/>
    </source>
</evidence>
<dbReference type="InterPro" id="IPR004185">
    <property type="entry name" value="Glyco_hydro_13_lg-like_dom"/>
</dbReference>
<reference evidence="4 5" key="1">
    <citation type="journal article" date="2023" name="Int. J. Syst. Evol. Microbiol.">
        <title>Ligilactobacillus ubinensis sp. nov., a novel species isolated from the wild ferment of a durian fruit (Durio zibethinus).</title>
        <authorList>
            <person name="Heng Y.C."/>
            <person name="Menon N."/>
            <person name="Chen B."/>
            <person name="Loo B.Z.L."/>
            <person name="Wong G.W.J."/>
            <person name="Lim A.C.H."/>
            <person name="Silvaraju S."/>
            <person name="Kittelmann S."/>
        </authorList>
    </citation>
    <scope>NUCLEOTIDE SEQUENCE [LARGE SCALE GENOMIC DNA]</scope>
    <source>
        <strain evidence="4 5">WILCCON 0076</strain>
    </source>
</reference>
<dbReference type="CDD" id="cd11338">
    <property type="entry name" value="AmyAc_CMD"/>
    <property type="match status" value="1"/>
</dbReference>
<keyword evidence="5" id="KW-1185">Reference proteome</keyword>
<sequence length="600" mass="69984">MELQKNNDMELAAIYHHPNSEMAYALNQKEFTIILHLKHNDAAHVELLYGDPYSRKLNEHNEVIWQYETKEMTRDIRGVISDYWQVTIPITKSRHLEYVFRIFDKENEQLLYDARKIVLFTEEAFREVQGFRTPYLDTKEVASLPSWVKQTIWYQIMPDRFANGNPANDKPGTLAWNSEEPSATNFFGGDLQGIIDHLDYLQDMGINGLDLTPIFTAYSNHKYDSADFWNVDPSFGDKEVLKKLVNTAHNRGMHVMLEGTFDHISDFCLQWQDVRKSGSKSHFANWFKIQKFPVRYTLSADPNYAPDANYEMFANDPHLPKLNLHSIDVQDYICKVLTYWIQLLDIDAWKISTADEFPSEFRNYLHEKIRQIKPDFYLVGENKDTNLNLMEDTLFNGSVNYPLSNTIKDYFLNKKTTVGSLIETVNTQMLRYCKQKNQGMLLTLDTPQTPRILSECKDDKKLMRAMIAYLFMQTGSPVLLYGTELGLKGENIPANRACMQWNVKEQDKTMLRFLQILIEFRKKYSDLLNDGRYEWGQYSSKYDYFSFTRSLGGKRIFALFNLGYSSIKFVLPQKAKLILSQNMVTGEDRLGQYGFVIIEA</sequence>
<dbReference type="SUPFAM" id="SSF51445">
    <property type="entry name" value="(Trans)glycosidases"/>
    <property type="match status" value="1"/>
</dbReference>
<organism evidence="4 5">
    <name type="scientific">Ligilactobacillus ubinensis</name>
    <dbReference type="NCBI Taxonomy" id="2876789"/>
    <lineage>
        <taxon>Bacteria</taxon>
        <taxon>Bacillati</taxon>
        <taxon>Bacillota</taxon>
        <taxon>Bacilli</taxon>
        <taxon>Lactobacillales</taxon>
        <taxon>Lactobacillaceae</taxon>
        <taxon>Ligilactobacillus</taxon>
    </lineage>
</organism>
<dbReference type="InterPro" id="IPR014756">
    <property type="entry name" value="Ig_E-set"/>
</dbReference>
<evidence type="ECO:0000256" key="1">
    <source>
        <dbReference type="ARBA" id="ARBA00022801"/>
    </source>
</evidence>
<dbReference type="RefSeq" id="WP_253361593.1">
    <property type="nucleotide sequence ID" value="NZ_JAIULA010000020.1"/>
</dbReference>
<name>A0A9X2FNU1_9LACO</name>
<evidence type="ECO:0000256" key="2">
    <source>
        <dbReference type="ARBA" id="ARBA00023295"/>
    </source>
</evidence>
<dbReference type="GO" id="GO:0005975">
    <property type="term" value="P:carbohydrate metabolic process"/>
    <property type="evidence" value="ECO:0007669"/>
    <property type="project" value="InterPro"/>
</dbReference>